<dbReference type="NCBIfam" id="TIGR00057">
    <property type="entry name" value="L-threonylcarbamoyladenylate synthase"/>
    <property type="match status" value="1"/>
</dbReference>
<comment type="similarity">
    <text evidence="2 13">Belongs to the SUA5 family.</text>
</comment>
<gene>
    <name evidence="15" type="primary">ywlC</name>
    <name evidence="15" type="ORF">BACCIP111883_00889</name>
</gene>
<dbReference type="InterPro" id="IPR017945">
    <property type="entry name" value="DHBP_synth_RibB-like_a/b_dom"/>
</dbReference>
<dbReference type="PANTHER" id="PTHR17490">
    <property type="entry name" value="SUA5"/>
    <property type="match status" value="1"/>
</dbReference>
<evidence type="ECO:0000256" key="5">
    <source>
        <dbReference type="ARBA" id="ARBA00022490"/>
    </source>
</evidence>
<dbReference type="InterPro" id="IPR010923">
    <property type="entry name" value="T(6)A37_SUA5"/>
</dbReference>
<evidence type="ECO:0000256" key="6">
    <source>
        <dbReference type="ARBA" id="ARBA00022679"/>
    </source>
</evidence>
<evidence type="ECO:0000256" key="4">
    <source>
        <dbReference type="ARBA" id="ARBA00015492"/>
    </source>
</evidence>
<dbReference type="EC" id="2.7.7.87" evidence="3 13"/>
<comment type="catalytic activity">
    <reaction evidence="12 13">
        <text>L-threonine + hydrogencarbonate + ATP = L-threonylcarbamoyladenylate + diphosphate + H2O</text>
        <dbReference type="Rhea" id="RHEA:36407"/>
        <dbReference type="ChEBI" id="CHEBI:15377"/>
        <dbReference type="ChEBI" id="CHEBI:17544"/>
        <dbReference type="ChEBI" id="CHEBI:30616"/>
        <dbReference type="ChEBI" id="CHEBI:33019"/>
        <dbReference type="ChEBI" id="CHEBI:57926"/>
        <dbReference type="ChEBI" id="CHEBI:73682"/>
        <dbReference type="EC" id="2.7.7.87"/>
    </reaction>
</comment>
<evidence type="ECO:0000256" key="2">
    <source>
        <dbReference type="ARBA" id="ARBA00007663"/>
    </source>
</evidence>
<feature type="domain" description="YrdC-like" evidence="14">
    <location>
        <begin position="18"/>
        <end position="204"/>
    </location>
</feature>
<evidence type="ECO:0000256" key="3">
    <source>
        <dbReference type="ARBA" id="ARBA00012584"/>
    </source>
</evidence>
<evidence type="ECO:0000256" key="7">
    <source>
        <dbReference type="ARBA" id="ARBA00022694"/>
    </source>
</evidence>
<evidence type="ECO:0000256" key="8">
    <source>
        <dbReference type="ARBA" id="ARBA00022695"/>
    </source>
</evidence>
<dbReference type="Proteomes" id="UP000789833">
    <property type="component" value="Unassembled WGS sequence"/>
</dbReference>
<sequence>MNTKFWTVDNNNPLQVSYPQIEEAAEQLKRNGTVAFPTETVYGLGANALSNEAVIKIYEAKMRPSDNPLIVHISKKEQLPTLVDNISIVAEKMINSFWPGPLTLVLPKKEGLSDYVTAGLDTVAIRMPSHPVALALIDVSGLPLAAPSANLSGKPSPTTANHVREDLFGRIAGIVDGGTTGVGLESTVVDCTTGTPIILRPGGITKEQLEEVVGTVEVDPALLKNEENIQPKSPGMKYTHYSPIAPVYLVDGNPSFFAQTIKKALEEGKKVGVLATKETIAQLPTEQLRLVAITCGTKTDLQTVAAHLYDALRSFNSTDVDIIYSEVFPEYGVGAAIMNRLEKAAGHKWIREGRDKN</sequence>
<dbReference type="PROSITE" id="PS51163">
    <property type="entry name" value="YRDC"/>
    <property type="match status" value="1"/>
</dbReference>
<evidence type="ECO:0000313" key="15">
    <source>
        <dbReference type="EMBL" id="CAG9620121.1"/>
    </source>
</evidence>
<keyword evidence="9 13" id="KW-0547">Nucleotide-binding</keyword>
<accession>A0ABM8YJR3</accession>
<dbReference type="PANTHER" id="PTHR17490:SF16">
    <property type="entry name" value="THREONYLCARBAMOYL-AMP SYNTHASE"/>
    <property type="match status" value="1"/>
</dbReference>
<organism evidence="15 16">
    <name type="scientific">Sutcliffiella rhizosphaerae</name>
    <dbReference type="NCBI Taxonomy" id="2880967"/>
    <lineage>
        <taxon>Bacteria</taxon>
        <taxon>Bacillati</taxon>
        <taxon>Bacillota</taxon>
        <taxon>Bacilli</taxon>
        <taxon>Bacillales</taxon>
        <taxon>Bacillaceae</taxon>
        <taxon>Sutcliffiella</taxon>
    </lineage>
</organism>
<evidence type="ECO:0000256" key="1">
    <source>
        <dbReference type="ARBA" id="ARBA00004496"/>
    </source>
</evidence>
<evidence type="ECO:0000256" key="9">
    <source>
        <dbReference type="ARBA" id="ARBA00022741"/>
    </source>
</evidence>
<evidence type="ECO:0000256" key="10">
    <source>
        <dbReference type="ARBA" id="ARBA00022840"/>
    </source>
</evidence>
<dbReference type="EMBL" id="CAKJTJ010000003">
    <property type="protein sequence ID" value="CAG9620121.1"/>
    <property type="molecule type" value="Genomic_DNA"/>
</dbReference>
<dbReference type="InterPro" id="IPR050156">
    <property type="entry name" value="TC-AMP_synthase_SUA5"/>
</dbReference>
<proteinExistence type="inferred from homology"/>
<keyword evidence="8 13" id="KW-0548">Nucleotidyltransferase</keyword>
<comment type="function">
    <text evidence="13">Required for the formation of a threonylcarbamoyl group on adenosine at position 37 (t(6)A37) in tRNAs that read codons beginning with adenine.</text>
</comment>
<name>A0ABM8YJR3_9BACI</name>
<dbReference type="RefSeq" id="WP_230500053.1">
    <property type="nucleotide sequence ID" value="NZ_CAKJTJ010000003.1"/>
</dbReference>
<evidence type="ECO:0000256" key="12">
    <source>
        <dbReference type="ARBA" id="ARBA00048366"/>
    </source>
</evidence>
<dbReference type="Pfam" id="PF01300">
    <property type="entry name" value="Sua5_yciO_yrdC"/>
    <property type="match status" value="1"/>
</dbReference>
<keyword evidence="10 13" id="KW-0067">ATP-binding</keyword>
<keyword evidence="16" id="KW-1185">Reference proteome</keyword>
<reference evidence="15 16" key="1">
    <citation type="submission" date="2021-10" db="EMBL/GenBank/DDBJ databases">
        <authorList>
            <person name="Criscuolo A."/>
        </authorList>
    </citation>
    <scope>NUCLEOTIDE SEQUENCE [LARGE SCALE GENOMIC DNA]</scope>
    <source>
        <strain evidence="16">CIP 111883</strain>
    </source>
</reference>
<evidence type="ECO:0000313" key="16">
    <source>
        <dbReference type="Proteomes" id="UP000789833"/>
    </source>
</evidence>
<dbReference type="GO" id="GO:0061710">
    <property type="term" value="F:L-threonylcarbamoyladenylate synthase"/>
    <property type="evidence" value="ECO:0007669"/>
    <property type="project" value="UniProtKB-EC"/>
</dbReference>
<dbReference type="Gene3D" id="3.40.50.11030">
    <property type="entry name" value="Threonylcarbamoyl-AMP synthase, C-terminal domain"/>
    <property type="match status" value="1"/>
</dbReference>
<dbReference type="PIRSF" id="PIRSF004930">
    <property type="entry name" value="Tln_factor_SUA5"/>
    <property type="match status" value="1"/>
</dbReference>
<dbReference type="InterPro" id="IPR038385">
    <property type="entry name" value="Sua5/YwlC_C"/>
</dbReference>
<protein>
    <recommendedName>
        <fullName evidence="4 13">Threonylcarbamoyl-AMP synthase</fullName>
        <shortName evidence="13">TC-AMP synthase</shortName>
        <ecNumber evidence="3 13">2.7.7.87</ecNumber>
    </recommendedName>
    <alternativeName>
        <fullName evidence="11 13">L-threonylcarbamoyladenylate synthase</fullName>
    </alternativeName>
</protein>
<comment type="subcellular location">
    <subcellularLocation>
        <location evidence="1 13">Cytoplasm</location>
    </subcellularLocation>
</comment>
<dbReference type="InterPro" id="IPR005145">
    <property type="entry name" value="Sua5_C"/>
</dbReference>
<dbReference type="InterPro" id="IPR006070">
    <property type="entry name" value="Sua5-like_dom"/>
</dbReference>
<evidence type="ECO:0000256" key="13">
    <source>
        <dbReference type="PIRNR" id="PIRNR004930"/>
    </source>
</evidence>
<evidence type="ECO:0000256" key="11">
    <source>
        <dbReference type="ARBA" id="ARBA00029774"/>
    </source>
</evidence>
<keyword evidence="6 13" id="KW-0808">Transferase</keyword>
<dbReference type="Pfam" id="PF03481">
    <property type="entry name" value="Sua5_C"/>
    <property type="match status" value="1"/>
</dbReference>
<keyword evidence="5 13" id="KW-0963">Cytoplasm</keyword>
<keyword evidence="7 13" id="KW-0819">tRNA processing</keyword>
<dbReference type="Gene3D" id="3.90.870.10">
    <property type="entry name" value="DHBP synthase"/>
    <property type="match status" value="1"/>
</dbReference>
<comment type="caution">
    <text evidence="15">The sequence shown here is derived from an EMBL/GenBank/DDBJ whole genome shotgun (WGS) entry which is preliminary data.</text>
</comment>
<evidence type="ECO:0000259" key="14">
    <source>
        <dbReference type="PROSITE" id="PS51163"/>
    </source>
</evidence>
<dbReference type="SUPFAM" id="SSF55821">
    <property type="entry name" value="YrdC/RibB"/>
    <property type="match status" value="1"/>
</dbReference>